<reference evidence="11" key="1">
    <citation type="journal article" date="2013" name="Nat. Commun.">
        <title>Whole-genome sequencing of Oryza brachyantha reveals mechanisms underlying Oryza genome evolution.</title>
        <authorList>
            <person name="Chen J."/>
            <person name="Huang Q."/>
            <person name="Gao D."/>
            <person name="Wang J."/>
            <person name="Lang Y."/>
            <person name="Liu T."/>
            <person name="Li B."/>
            <person name="Bai Z."/>
            <person name="Luis Goicoechea J."/>
            <person name="Liang C."/>
            <person name="Chen C."/>
            <person name="Zhang W."/>
            <person name="Sun S."/>
            <person name="Liao Y."/>
            <person name="Zhang X."/>
            <person name="Yang L."/>
            <person name="Song C."/>
            <person name="Wang M."/>
            <person name="Shi J."/>
            <person name="Liu G."/>
            <person name="Liu J."/>
            <person name="Zhou H."/>
            <person name="Zhou W."/>
            <person name="Yu Q."/>
            <person name="An N."/>
            <person name="Chen Y."/>
            <person name="Cai Q."/>
            <person name="Wang B."/>
            <person name="Liu B."/>
            <person name="Min J."/>
            <person name="Huang Y."/>
            <person name="Wu H."/>
            <person name="Li Z."/>
            <person name="Zhang Y."/>
            <person name="Yin Y."/>
            <person name="Song W."/>
            <person name="Jiang J."/>
            <person name="Jackson S.A."/>
            <person name="Wing R.A."/>
            <person name="Wang J."/>
            <person name="Chen M."/>
        </authorList>
    </citation>
    <scope>NUCLEOTIDE SEQUENCE [LARGE SCALE GENOMIC DNA]</scope>
    <source>
        <strain evidence="11">cv. IRGC 101232</strain>
    </source>
</reference>
<evidence type="ECO:0000256" key="6">
    <source>
        <dbReference type="ARBA" id="ARBA00022771"/>
    </source>
</evidence>
<sequence length="56" mass="6251">CLEQLRRGEPCSEVPACRHVFHGDCVALWMKRSNACPLCRAKISSWTARPPPIAAM</sequence>
<keyword evidence="5" id="KW-0479">Metal-binding</keyword>
<keyword evidence="8" id="KW-0862">Zinc</keyword>
<evidence type="ECO:0000256" key="3">
    <source>
        <dbReference type="ARBA" id="ARBA00012483"/>
    </source>
</evidence>
<dbReference type="InterPro" id="IPR001841">
    <property type="entry name" value="Znf_RING"/>
</dbReference>
<dbReference type="InterPro" id="IPR044600">
    <property type="entry name" value="ATL1/ATL16-like"/>
</dbReference>
<feature type="domain" description="RING-type" evidence="10">
    <location>
        <begin position="1"/>
        <end position="40"/>
    </location>
</feature>
<name>J3MD17_ORYBR</name>
<dbReference type="EC" id="2.3.2.27" evidence="3"/>
<dbReference type="GO" id="GO:0008270">
    <property type="term" value="F:zinc ion binding"/>
    <property type="evidence" value="ECO:0007669"/>
    <property type="project" value="UniProtKB-KW"/>
</dbReference>
<dbReference type="EnsemblPlants" id="OB06G19110.1">
    <property type="protein sequence ID" value="OB06G19110.1"/>
    <property type="gene ID" value="OB06G19110"/>
</dbReference>
<dbReference type="SUPFAM" id="SSF57850">
    <property type="entry name" value="RING/U-box"/>
    <property type="match status" value="1"/>
</dbReference>
<evidence type="ECO:0000256" key="9">
    <source>
        <dbReference type="PROSITE-ProRule" id="PRU00175"/>
    </source>
</evidence>
<dbReference type="AlphaFoldDB" id="J3MD17"/>
<accession>J3MD17</accession>
<protein>
    <recommendedName>
        <fullName evidence="3">RING-type E3 ubiquitin transferase</fullName>
        <ecNumber evidence="3">2.3.2.27</ecNumber>
    </recommendedName>
</protein>
<reference evidence="11" key="2">
    <citation type="submission" date="2013-04" db="UniProtKB">
        <authorList>
            <consortium name="EnsemblPlants"/>
        </authorList>
    </citation>
    <scope>IDENTIFICATION</scope>
</reference>
<evidence type="ECO:0000313" key="12">
    <source>
        <dbReference type="Proteomes" id="UP000006038"/>
    </source>
</evidence>
<evidence type="ECO:0000256" key="2">
    <source>
        <dbReference type="ARBA" id="ARBA00004906"/>
    </source>
</evidence>
<dbReference type="Gene3D" id="3.30.40.10">
    <property type="entry name" value="Zinc/RING finger domain, C3HC4 (zinc finger)"/>
    <property type="match status" value="1"/>
</dbReference>
<proteinExistence type="predicted"/>
<dbReference type="PROSITE" id="PS50089">
    <property type="entry name" value="ZF_RING_2"/>
    <property type="match status" value="1"/>
</dbReference>
<keyword evidence="6 9" id="KW-0863">Zinc-finger</keyword>
<keyword evidence="4" id="KW-0808">Transferase</keyword>
<dbReference type="Proteomes" id="UP000006038">
    <property type="component" value="Chromosome 6"/>
</dbReference>
<comment type="catalytic activity">
    <reaction evidence="1">
        <text>S-ubiquitinyl-[E2 ubiquitin-conjugating enzyme]-L-cysteine + [acceptor protein]-L-lysine = [E2 ubiquitin-conjugating enzyme]-L-cysteine + N(6)-ubiquitinyl-[acceptor protein]-L-lysine.</text>
        <dbReference type="EC" id="2.3.2.27"/>
    </reaction>
</comment>
<evidence type="ECO:0000259" key="10">
    <source>
        <dbReference type="PROSITE" id="PS50089"/>
    </source>
</evidence>
<dbReference type="GO" id="GO:0016567">
    <property type="term" value="P:protein ubiquitination"/>
    <property type="evidence" value="ECO:0007669"/>
    <property type="project" value="InterPro"/>
</dbReference>
<dbReference type="PANTHER" id="PTHR46913:SF23">
    <property type="entry name" value="E3 UBIQUITIN-PROTEIN LIGASE RHA4A-RELATED"/>
    <property type="match status" value="1"/>
</dbReference>
<organism evidence="11">
    <name type="scientific">Oryza brachyantha</name>
    <name type="common">malo sina</name>
    <dbReference type="NCBI Taxonomy" id="4533"/>
    <lineage>
        <taxon>Eukaryota</taxon>
        <taxon>Viridiplantae</taxon>
        <taxon>Streptophyta</taxon>
        <taxon>Embryophyta</taxon>
        <taxon>Tracheophyta</taxon>
        <taxon>Spermatophyta</taxon>
        <taxon>Magnoliopsida</taxon>
        <taxon>Liliopsida</taxon>
        <taxon>Poales</taxon>
        <taxon>Poaceae</taxon>
        <taxon>BOP clade</taxon>
        <taxon>Oryzoideae</taxon>
        <taxon>Oryzeae</taxon>
        <taxon>Oryzinae</taxon>
        <taxon>Oryza</taxon>
    </lineage>
</organism>
<dbReference type="Gramene" id="OB06G19110.1">
    <property type="protein sequence ID" value="OB06G19110.1"/>
    <property type="gene ID" value="OB06G19110"/>
</dbReference>
<dbReference type="GO" id="GO:0061630">
    <property type="term" value="F:ubiquitin protein ligase activity"/>
    <property type="evidence" value="ECO:0007669"/>
    <property type="project" value="UniProtKB-EC"/>
</dbReference>
<evidence type="ECO:0000256" key="8">
    <source>
        <dbReference type="ARBA" id="ARBA00022833"/>
    </source>
</evidence>
<evidence type="ECO:0000256" key="5">
    <source>
        <dbReference type="ARBA" id="ARBA00022723"/>
    </source>
</evidence>
<evidence type="ECO:0000256" key="1">
    <source>
        <dbReference type="ARBA" id="ARBA00000900"/>
    </source>
</evidence>
<evidence type="ECO:0000313" key="11">
    <source>
        <dbReference type="EnsemblPlants" id="OB06G19110.1"/>
    </source>
</evidence>
<dbReference type="PANTHER" id="PTHR46913">
    <property type="entry name" value="RING-H2 FINGER PROTEIN ATL16"/>
    <property type="match status" value="1"/>
</dbReference>
<comment type="pathway">
    <text evidence="2">Protein modification; protein ubiquitination.</text>
</comment>
<dbReference type="Pfam" id="PF13639">
    <property type="entry name" value="zf-RING_2"/>
    <property type="match status" value="1"/>
</dbReference>
<dbReference type="HOGENOM" id="CLU_013137_21_6_1"/>
<evidence type="ECO:0000256" key="7">
    <source>
        <dbReference type="ARBA" id="ARBA00022786"/>
    </source>
</evidence>
<keyword evidence="12" id="KW-1185">Reference proteome</keyword>
<keyword evidence="7" id="KW-0833">Ubl conjugation pathway</keyword>
<dbReference type="InterPro" id="IPR013083">
    <property type="entry name" value="Znf_RING/FYVE/PHD"/>
</dbReference>
<evidence type="ECO:0000256" key="4">
    <source>
        <dbReference type="ARBA" id="ARBA00022679"/>
    </source>
</evidence>